<feature type="domain" description="ABC transmembrane type-1" evidence="8">
    <location>
        <begin position="91"/>
        <end position="278"/>
    </location>
</feature>
<feature type="transmembrane region" description="Helical" evidence="7">
    <location>
        <begin position="31"/>
        <end position="54"/>
    </location>
</feature>
<keyword evidence="6 7" id="KW-0472">Membrane</keyword>
<accession>A0A2V5IMJ8</accession>
<keyword evidence="10" id="KW-1185">Reference proteome</keyword>
<dbReference type="Gene3D" id="1.10.3720.10">
    <property type="entry name" value="MetI-like"/>
    <property type="match status" value="1"/>
</dbReference>
<dbReference type="GO" id="GO:0005886">
    <property type="term" value="C:plasma membrane"/>
    <property type="evidence" value="ECO:0007669"/>
    <property type="project" value="UniProtKB-SubCell"/>
</dbReference>
<dbReference type="SUPFAM" id="SSF161098">
    <property type="entry name" value="MetI-like"/>
    <property type="match status" value="1"/>
</dbReference>
<dbReference type="GO" id="GO:0055085">
    <property type="term" value="P:transmembrane transport"/>
    <property type="evidence" value="ECO:0007669"/>
    <property type="project" value="InterPro"/>
</dbReference>
<evidence type="ECO:0000256" key="6">
    <source>
        <dbReference type="ARBA" id="ARBA00023136"/>
    </source>
</evidence>
<evidence type="ECO:0000256" key="2">
    <source>
        <dbReference type="ARBA" id="ARBA00022448"/>
    </source>
</evidence>
<organism evidence="9 10">
    <name type="scientific">Arthrobacter psychrolactophilus</name>
    <dbReference type="NCBI Taxonomy" id="92442"/>
    <lineage>
        <taxon>Bacteria</taxon>
        <taxon>Bacillati</taxon>
        <taxon>Actinomycetota</taxon>
        <taxon>Actinomycetes</taxon>
        <taxon>Micrococcales</taxon>
        <taxon>Micrococcaceae</taxon>
        <taxon>Arthrobacter</taxon>
    </lineage>
</organism>
<dbReference type="EMBL" id="QJVC01000016">
    <property type="protein sequence ID" value="PYI37848.1"/>
    <property type="molecule type" value="Genomic_DNA"/>
</dbReference>
<reference evidence="9 10" key="1">
    <citation type="submission" date="2018-05" db="EMBL/GenBank/DDBJ databases">
        <title>Genetic diversity of glacier-inhabiting Cryobacterium bacteria in China and description of Cryobacterium mengkeensis sp. nov. and Arthrobacter glacialis sp. nov.</title>
        <authorList>
            <person name="Liu Q."/>
            <person name="Xin Y.-H."/>
        </authorList>
    </citation>
    <scope>NUCLEOTIDE SEQUENCE [LARGE SCALE GENOMIC DNA]</scope>
    <source>
        <strain evidence="9 10">B7</strain>
    </source>
</reference>
<proteinExistence type="inferred from homology"/>
<dbReference type="InterPro" id="IPR035906">
    <property type="entry name" value="MetI-like_sf"/>
</dbReference>
<name>A0A2V5IMJ8_9MICC</name>
<sequence>MIDVINSAAQKPSVGVAQVIRRTSPRKRLLGWIRAVAIIVVTLVMVFPLFWMLLASFKQNVDITNPDVFFFAPTVQNYINVLFANNFLRYGFNSLVIAAAATLIALIIGLPAAYAVSKYKMKSVSGFILLARVIPGISLLIPWYYIFAQIGLVGSFRALIITHIFVSLPLIVAIMSSFFEGMSTELEEAGQIDGLTVAGTFLRITLRLAIPGVATSAILSFIFSWNNFLFALILSGKNTTTLPAALYQFISYLGVDWGGLMAASVVITVPVMIVTIFLQKYIVAGLTAGATKG</sequence>
<keyword evidence="3" id="KW-1003">Cell membrane</keyword>
<dbReference type="OrthoDB" id="9794684at2"/>
<dbReference type="Proteomes" id="UP000247980">
    <property type="component" value="Unassembled WGS sequence"/>
</dbReference>
<dbReference type="InterPro" id="IPR000515">
    <property type="entry name" value="MetI-like"/>
</dbReference>
<keyword evidence="5 7" id="KW-1133">Transmembrane helix</keyword>
<feature type="transmembrane region" description="Helical" evidence="7">
    <location>
        <begin position="254"/>
        <end position="278"/>
    </location>
</feature>
<feature type="transmembrane region" description="Helical" evidence="7">
    <location>
        <begin position="158"/>
        <end position="179"/>
    </location>
</feature>
<feature type="transmembrane region" description="Helical" evidence="7">
    <location>
        <begin position="208"/>
        <end position="234"/>
    </location>
</feature>
<evidence type="ECO:0000256" key="5">
    <source>
        <dbReference type="ARBA" id="ARBA00022989"/>
    </source>
</evidence>
<dbReference type="CDD" id="cd06261">
    <property type="entry name" value="TM_PBP2"/>
    <property type="match status" value="1"/>
</dbReference>
<dbReference type="RefSeq" id="WP_110485886.1">
    <property type="nucleotide sequence ID" value="NZ_QJVC01000016.1"/>
</dbReference>
<comment type="similarity">
    <text evidence="7">Belongs to the binding-protein-dependent transport system permease family.</text>
</comment>
<evidence type="ECO:0000256" key="4">
    <source>
        <dbReference type="ARBA" id="ARBA00022692"/>
    </source>
</evidence>
<gene>
    <name evidence="9" type="ORF">CVS30_13680</name>
</gene>
<dbReference type="Pfam" id="PF00528">
    <property type="entry name" value="BPD_transp_1"/>
    <property type="match status" value="1"/>
</dbReference>
<protein>
    <submittedName>
        <fullName evidence="9">Sugar ABC transporter permease</fullName>
    </submittedName>
</protein>
<dbReference type="PROSITE" id="PS50928">
    <property type="entry name" value="ABC_TM1"/>
    <property type="match status" value="1"/>
</dbReference>
<comment type="caution">
    <text evidence="9">The sequence shown here is derived from an EMBL/GenBank/DDBJ whole genome shotgun (WGS) entry which is preliminary data.</text>
</comment>
<evidence type="ECO:0000313" key="9">
    <source>
        <dbReference type="EMBL" id="PYI37848.1"/>
    </source>
</evidence>
<evidence type="ECO:0000259" key="8">
    <source>
        <dbReference type="PROSITE" id="PS50928"/>
    </source>
</evidence>
<dbReference type="PANTHER" id="PTHR32243:SF18">
    <property type="entry name" value="INNER MEMBRANE ABC TRANSPORTER PERMEASE PROTEIN YCJP"/>
    <property type="match status" value="1"/>
</dbReference>
<keyword evidence="4 7" id="KW-0812">Transmembrane</keyword>
<feature type="transmembrane region" description="Helical" evidence="7">
    <location>
        <begin position="90"/>
        <end position="115"/>
    </location>
</feature>
<comment type="subcellular location">
    <subcellularLocation>
        <location evidence="1 7">Cell membrane</location>
        <topology evidence="1 7">Multi-pass membrane protein</topology>
    </subcellularLocation>
</comment>
<evidence type="ECO:0000256" key="3">
    <source>
        <dbReference type="ARBA" id="ARBA00022475"/>
    </source>
</evidence>
<dbReference type="PANTHER" id="PTHR32243">
    <property type="entry name" value="MALTOSE TRANSPORT SYSTEM PERMEASE-RELATED"/>
    <property type="match status" value="1"/>
</dbReference>
<dbReference type="InterPro" id="IPR050901">
    <property type="entry name" value="BP-dep_ABC_trans_perm"/>
</dbReference>
<evidence type="ECO:0000256" key="1">
    <source>
        <dbReference type="ARBA" id="ARBA00004651"/>
    </source>
</evidence>
<evidence type="ECO:0000256" key="7">
    <source>
        <dbReference type="RuleBase" id="RU363032"/>
    </source>
</evidence>
<evidence type="ECO:0000313" key="10">
    <source>
        <dbReference type="Proteomes" id="UP000247980"/>
    </source>
</evidence>
<feature type="transmembrane region" description="Helical" evidence="7">
    <location>
        <begin position="127"/>
        <end position="146"/>
    </location>
</feature>
<keyword evidence="2 7" id="KW-0813">Transport</keyword>
<dbReference type="AlphaFoldDB" id="A0A2V5IMJ8"/>